<reference evidence="3" key="1">
    <citation type="submission" date="2017-02" db="UniProtKB">
        <authorList>
            <consortium name="WormBaseParasite"/>
        </authorList>
    </citation>
    <scope>IDENTIFICATION</scope>
</reference>
<feature type="region of interest" description="Disordered" evidence="1">
    <location>
        <begin position="40"/>
        <end position="69"/>
    </location>
</feature>
<dbReference type="AlphaFoldDB" id="A0A0M3IWW4"/>
<organism evidence="2 3">
    <name type="scientific">Ascaris lumbricoides</name>
    <name type="common">Giant roundworm</name>
    <dbReference type="NCBI Taxonomy" id="6252"/>
    <lineage>
        <taxon>Eukaryota</taxon>
        <taxon>Metazoa</taxon>
        <taxon>Ecdysozoa</taxon>
        <taxon>Nematoda</taxon>
        <taxon>Chromadorea</taxon>
        <taxon>Rhabditida</taxon>
        <taxon>Spirurina</taxon>
        <taxon>Ascaridomorpha</taxon>
        <taxon>Ascaridoidea</taxon>
        <taxon>Ascarididae</taxon>
        <taxon>Ascaris</taxon>
    </lineage>
</organism>
<keyword evidence="2" id="KW-1185">Reference proteome</keyword>
<name>A0A0M3IWW4_ASCLU</name>
<protein>
    <submittedName>
        <fullName evidence="3">Uncharacterized protein</fullName>
    </submittedName>
</protein>
<sequence length="105" mass="11609">MKGKLLRRCNFASSNSRSSSRAFFHWRSRILLRNRRVRISGSNTGSSRGERSCGPINPGISGSSQNSSNGRFRGFIEIGRMDLAYFGLSTSASLTFCSKSMLYAT</sequence>
<proteinExistence type="predicted"/>
<accession>A0A0M3IWW4</accession>
<dbReference type="Proteomes" id="UP000036681">
    <property type="component" value="Unplaced"/>
</dbReference>
<evidence type="ECO:0000313" key="2">
    <source>
        <dbReference type="Proteomes" id="UP000036681"/>
    </source>
</evidence>
<evidence type="ECO:0000313" key="3">
    <source>
        <dbReference type="WBParaSite" id="ALUE_0002324201-mRNA-1"/>
    </source>
</evidence>
<feature type="compositionally biased region" description="Low complexity" evidence="1">
    <location>
        <begin position="57"/>
        <end position="69"/>
    </location>
</feature>
<dbReference type="WBParaSite" id="ALUE_0002324201-mRNA-1">
    <property type="protein sequence ID" value="ALUE_0002324201-mRNA-1"/>
    <property type="gene ID" value="ALUE_0002324201"/>
</dbReference>
<evidence type="ECO:0000256" key="1">
    <source>
        <dbReference type="SAM" id="MobiDB-lite"/>
    </source>
</evidence>